<keyword evidence="4 5" id="KW-0472">Membrane</keyword>
<dbReference type="InterPro" id="IPR019691">
    <property type="entry name" value="DUF2585"/>
</dbReference>
<comment type="caution">
    <text evidence="6">The sequence shown here is derived from an EMBL/GenBank/DDBJ whole genome shotgun (WGS) entry which is preliminary data.</text>
</comment>
<feature type="transmembrane region" description="Helical" evidence="5">
    <location>
        <begin position="128"/>
        <end position="148"/>
    </location>
</feature>
<feature type="transmembrane region" description="Helical" evidence="5">
    <location>
        <begin position="44"/>
        <end position="62"/>
    </location>
</feature>
<evidence type="ECO:0000256" key="5">
    <source>
        <dbReference type="SAM" id="Phobius"/>
    </source>
</evidence>
<dbReference type="NCBIfam" id="NF002099">
    <property type="entry name" value="PRK00944.1"/>
    <property type="match status" value="1"/>
</dbReference>
<evidence type="ECO:0000256" key="4">
    <source>
        <dbReference type="ARBA" id="ARBA00023136"/>
    </source>
</evidence>
<accession>A0ABT0S0B8</accession>
<dbReference type="EMBL" id="JAMGBE010000001">
    <property type="protein sequence ID" value="MCL6729294.1"/>
    <property type="molecule type" value="Genomic_DNA"/>
</dbReference>
<reference evidence="6" key="1">
    <citation type="submission" date="2022-05" db="EMBL/GenBank/DDBJ databases">
        <authorList>
            <person name="Jo J.-H."/>
            <person name="Im W.-T."/>
        </authorList>
    </citation>
    <scope>NUCLEOTIDE SEQUENCE</scope>
    <source>
        <strain evidence="6">SE220</strain>
    </source>
</reference>
<sequence length="172" mass="19252">MILFAAAVLLAMGRNPICTCGAIDLWVAGRDSPRTSQMLADWYSFSHIVHGFLFFAVLWLIAPGWPVERRFLVALFIEAAWEITENTPMVIDRYRTATAALGYTGDSVINSLSDILMMILGFLAARKLPLWASIAVVLFLELVPLLVIRDNLTLNVWMLLWPSDALRAWQAG</sequence>
<keyword evidence="2 5" id="KW-0812">Transmembrane</keyword>
<organism evidence="6 7">
    <name type="scientific">Sphingomonas hankyongi</name>
    <dbReference type="NCBI Taxonomy" id="2908209"/>
    <lineage>
        <taxon>Bacteria</taxon>
        <taxon>Pseudomonadati</taxon>
        <taxon>Pseudomonadota</taxon>
        <taxon>Alphaproteobacteria</taxon>
        <taxon>Sphingomonadales</taxon>
        <taxon>Sphingomonadaceae</taxon>
        <taxon>Sphingomonas</taxon>
    </lineage>
</organism>
<gene>
    <name evidence="6" type="ORF">LZ538_04385</name>
</gene>
<evidence type="ECO:0000256" key="1">
    <source>
        <dbReference type="ARBA" id="ARBA00022475"/>
    </source>
</evidence>
<keyword evidence="7" id="KW-1185">Reference proteome</keyword>
<evidence type="ECO:0000256" key="2">
    <source>
        <dbReference type="ARBA" id="ARBA00022692"/>
    </source>
</evidence>
<evidence type="ECO:0000256" key="3">
    <source>
        <dbReference type="ARBA" id="ARBA00022989"/>
    </source>
</evidence>
<keyword evidence="3 5" id="KW-1133">Transmembrane helix</keyword>
<proteinExistence type="predicted"/>
<dbReference type="Pfam" id="PF10755">
    <property type="entry name" value="DUF2585"/>
    <property type="match status" value="1"/>
</dbReference>
<name>A0ABT0S0B8_9SPHN</name>
<keyword evidence="1" id="KW-1003">Cell membrane</keyword>
<evidence type="ECO:0000313" key="6">
    <source>
        <dbReference type="EMBL" id="MCL6729294.1"/>
    </source>
</evidence>
<dbReference type="Proteomes" id="UP001165342">
    <property type="component" value="Unassembled WGS sequence"/>
</dbReference>
<protein>
    <submittedName>
        <fullName evidence="6">DUF2585 domain-containing protein</fullName>
    </submittedName>
</protein>
<evidence type="ECO:0000313" key="7">
    <source>
        <dbReference type="Proteomes" id="UP001165342"/>
    </source>
</evidence>